<name>F0WHC5_9STRA</name>
<dbReference type="HOGENOM" id="CLU_167195_0_0_1"/>
<reference evidence="1" key="2">
    <citation type="submission" date="2011-02" db="EMBL/GenBank/DDBJ databases">
        <authorList>
            <person name="MacLean D."/>
        </authorList>
    </citation>
    <scope>NUCLEOTIDE SEQUENCE</scope>
</reference>
<reference evidence="1" key="1">
    <citation type="journal article" date="2011" name="PLoS Biol.">
        <title>Gene gain and loss during evolution of obligate parasitism in the white rust pathogen of Arabidopsis thaliana.</title>
        <authorList>
            <person name="Kemen E."/>
            <person name="Gardiner A."/>
            <person name="Schultz-Larsen T."/>
            <person name="Kemen A.C."/>
            <person name="Balmuth A.L."/>
            <person name="Robert-Seilaniantz A."/>
            <person name="Bailey K."/>
            <person name="Holub E."/>
            <person name="Studholme D.J."/>
            <person name="Maclean D."/>
            <person name="Jones J.D."/>
        </authorList>
    </citation>
    <scope>NUCLEOTIDE SEQUENCE</scope>
</reference>
<proteinExistence type="predicted"/>
<accession>F0WHC5</accession>
<gene>
    <name evidence="1" type="primary">AlNc14C99G5989</name>
    <name evidence="1" type="ORF">ALNC14_067860</name>
</gene>
<evidence type="ECO:0000313" key="1">
    <source>
        <dbReference type="EMBL" id="CCA20643.1"/>
    </source>
</evidence>
<sequence length="84" mass="9344">METLAEDGSQSERLLPNTYRLIACFAFDNNLNTTSDVPSFHKRKTSSPRKASPLSPYALGNLLSFALMEILSVKARLHSAFIKN</sequence>
<protein>
    <submittedName>
        <fullName evidence="1">AlNc14C99G5989 protein</fullName>
    </submittedName>
</protein>
<organism evidence="1">
    <name type="scientific">Albugo laibachii Nc14</name>
    <dbReference type="NCBI Taxonomy" id="890382"/>
    <lineage>
        <taxon>Eukaryota</taxon>
        <taxon>Sar</taxon>
        <taxon>Stramenopiles</taxon>
        <taxon>Oomycota</taxon>
        <taxon>Peronosporomycetes</taxon>
        <taxon>Albuginales</taxon>
        <taxon>Albuginaceae</taxon>
        <taxon>Albugo</taxon>
    </lineage>
</organism>
<dbReference type="AlphaFoldDB" id="F0WHC5"/>
<dbReference type="EMBL" id="FR824144">
    <property type="protein sequence ID" value="CCA20643.1"/>
    <property type="molecule type" value="Genomic_DNA"/>
</dbReference>